<comment type="caution">
    <text evidence="1">The sequence shown here is derived from an EMBL/GenBank/DDBJ whole genome shotgun (WGS) entry which is preliminary data.</text>
</comment>
<evidence type="ECO:0000313" key="1">
    <source>
        <dbReference type="EMBL" id="KAG0426492.1"/>
    </source>
</evidence>
<gene>
    <name evidence="1" type="ORF">HPB47_026402</name>
</gene>
<evidence type="ECO:0000313" key="2">
    <source>
        <dbReference type="Proteomes" id="UP000805193"/>
    </source>
</evidence>
<reference evidence="1 2" key="1">
    <citation type="journal article" date="2020" name="Cell">
        <title>Large-Scale Comparative Analyses of Tick Genomes Elucidate Their Genetic Diversity and Vector Capacities.</title>
        <authorList>
            <consortium name="Tick Genome and Microbiome Consortium (TIGMIC)"/>
            <person name="Jia N."/>
            <person name="Wang J."/>
            <person name="Shi W."/>
            <person name="Du L."/>
            <person name="Sun Y."/>
            <person name="Zhan W."/>
            <person name="Jiang J.F."/>
            <person name="Wang Q."/>
            <person name="Zhang B."/>
            <person name="Ji P."/>
            <person name="Bell-Sakyi L."/>
            <person name="Cui X.M."/>
            <person name="Yuan T.T."/>
            <person name="Jiang B.G."/>
            <person name="Yang W.F."/>
            <person name="Lam T.T."/>
            <person name="Chang Q.C."/>
            <person name="Ding S.J."/>
            <person name="Wang X.J."/>
            <person name="Zhu J.G."/>
            <person name="Ruan X.D."/>
            <person name="Zhao L."/>
            <person name="Wei J.T."/>
            <person name="Ye R.Z."/>
            <person name="Que T.C."/>
            <person name="Du C.H."/>
            <person name="Zhou Y.H."/>
            <person name="Cheng J.X."/>
            <person name="Dai P.F."/>
            <person name="Guo W.B."/>
            <person name="Han X.H."/>
            <person name="Huang E.J."/>
            <person name="Li L.F."/>
            <person name="Wei W."/>
            <person name="Gao Y.C."/>
            <person name="Liu J.Z."/>
            <person name="Shao H.Z."/>
            <person name="Wang X."/>
            <person name="Wang C.C."/>
            <person name="Yang T.C."/>
            <person name="Huo Q.B."/>
            <person name="Li W."/>
            <person name="Chen H.Y."/>
            <person name="Chen S.E."/>
            <person name="Zhou L.G."/>
            <person name="Ni X.B."/>
            <person name="Tian J.H."/>
            <person name="Sheng Y."/>
            <person name="Liu T."/>
            <person name="Pan Y.S."/>
            <person name="Xia L.Y."/>
            <person name="Li J."/>
            <person name="Zhao F."/>
            <person name="Cao W.C."/>
        </authorList>
    </citation>
    <scope>NUCLEOTIDE SEQUENCE [LARGE SCALE GENOMIC DNA]</scope>
    <source>
        <strain evidence="1">Iper-2018</strain>
    </source>
</reference>
<dbReference type="EMBL" id="JABSTQ010009714">
    <property type="protein sequence ID" value="KAG0426492.1"/>
    <property type="molecule type" value="Genomic_DNA"/>
</dbReference>
<accession>A0AC60Q0A8</accession>
<name>A0AC60Q0A8_IXOPE</name>
<keyword evidence="2" id="KW-1185">Reference proteome</keyword>
<sequence>MLDGVRMQQPSGEAVACLRLVSGLLRDVLGRLQQLKDDLLASCLVLVLGTPLALVREHARALVPAVRMALQQGLSYLPLAKASLDALRRWEKQLPADVADDVFRQVLPGLCPYLALGVRAGITEPVESAKRARSQGRHKVSLKLLYQKKRDQIKVPERESLRLDVLSFLGGLQGHRRALLLADLERDTLRAALAWDPETKEHLVFALPFPDTKVEIALDAFLPRVVELARFAGDRQTKVAGCELLHAMVLYAVGTGVQTSAERRAKFPMVHLFKHLFPELLHLACDVDQVTQRLFRPLVLQLMHWFSSGSTRGSRESVAIVECLWDTVTQPQETVLKDFAARCLREFVQWGIKQSTPKELEKGPSNVQSVLRRLCSYCRHPSALKRLGAALIFNNLYVLLRQSERYGLPRRFTKYQRAMGMSDREILERILPIALVHEAARWFRLVGDQPGTLDQFREAFRREFLPADYKRRMRRELEQRTQHPDESLLEFVRAMQELFELAEPSAPHAERVERVIRQSHPTFAAYLRGSRFRDLNELASEARRLQGDILAARAYRPPPPASAALEPRCAWSGDTPSRAPRRYDSANYAEDRGRDTYAISDRALDPYSYGRRTSRPTPQFRTTDPRRKRGSLNLSKPMHATT</sequence>
<organism evidence="1 2">
    <name type="scientific">Ixodes persulcatus</name>
    <name type="common">Taiga tick</name>
    <dbReference type="NCBI Taxonomy" id="34615"/>
    <lineage>
        <taxon>Eukaryota</taxon>
        <taxon>Metazoa</taxon>
        <taxon>Ecdysozoa</taxon>
        <taxon>Arthropoda</taxon>
        <taxon>Chelicerata</taxon>
        <taxon>Arachnida</taxon>
        <taxon>Acari</taxon>
        <taxon>Parasitiformes</taxon>
        <taxon>Ixodida</taxon>
        <taxon>Ixodoidea</taxon>
        <taxon>Ixodidae</taxon>
        <taxon>Ixodinae</taxon>
        <taxon>Ixodes</taxon>
    </lineage>
</organism>
<protein>
    <submittedName>
        <fullName evidence="1">Uncharacterized protein</fullName>
    </submittedName>
</protein>
<dbReference type="Proteomes" id="UP000805193">
    <property type="component" value="Unassembled WGS sequence"/>
</dbReference>
<proteinExistence type="predicted"/>